<dbReference type="PROSITE" id="PS01124">
    <property type="entry name" value="HTH_ARAC_FAMILY_2"/>
    <property type="match status" value="1"/>
</dbReference>
<evidence type="ECO:0000256" key="2">
    <source>
        <dbReference type="ARBA" id="ARBA00023125"/>
    </source>
</evidence>
<dbReference type="PROSITE" id="PS00041">
    <property type="entry name" value="HTH_ARAC_FAMILY_1"/>
    <property type="match status" value="1"/>
</dbReference>
<dbReference type="SMART" id="SM00342">
    <property type="entry name" value="HTH_ARAC"/>
    <property type="match status" value="1"/>
</dbReference>
<gene>
    <name evidence="5" type="ORF">EI42_01586</name>
</gene>
<dbReference type="EMBL" id="QKUF01000003">
    <property type="protein sequence ID" value="PZW33036.1"/>
    <property type="molecule type" value="Genomic_DNA"/>
</dbReference>
<dbReference type="GO" id="GO:0003700">
    <property type="term" value="F:DNA-binding transcription factor activity"/>
    <property type="evidence" value="ECO:0007669"/>
    <property type="project" value="InterPro"/>
</dbReference>
<name>A0A326U9Y0_THEHA</name>
<keyword evidence="3" id="KW-0804">Transcription</keyword>
<dbReference type="Gene3D" id="1.10.10.60">
    <property type="entry name" value="Homeodomain-like"/>
    <property type="match status" value="2"/>
</dbReference>
<dbReference type="InterPro" id="IPR009057">
    <property type="entry name" value="Homeodomain-like_sf"/>
</dbReference>
<reference evidence="5 6" key="1">
    <citation type="submission" date="2018-06" db="EMBL/GenBank/DDBJ databases">
        <title>Genomic Encyclopedia of Archaeal and Bacterial Type Strains, Phase II (KMG-II): from individual species to whole genera.</title>
        <authorList>
            <person name="Goeker M."/>
        </authorList>
    </citation>
    <scope>NUCLEOTIDE SEQUENCE [LARGE SCALE GENOMIC DNA]</scope>
    <source>
        <strain evidence="5 6">ATCC BAA-1881</strain>
    </source>
</reference>
<dbReference type="InterPro" id="IPR018060">
    <property type="entry name" value="HTH_AraC"/>
</dbReference>
<evidence type="ECO:0000313" key="5">
    <source>
        <dbReference type="EMBL" id="PZW33036.1"/>
    </source>
</evidence>
<protein>
    <submittedName>
        <fullName evidence="5">AraC-like DNA-binding protein</fullName>
    </submittedName>
</protein>
<sequence>MAHMIEIPQRRRGRQIAEELHRSTIEQVILTMKNRLHEPLSLDEMADMACLSPYYFNRLFHRHIGVPPIEFLAAWRLEQAKRLLLTTDLSVTDICFEVGYVGLGSFITRFTQAVGVSPGNLRKIMQAEKFARPEIPDEEGRRITLPGLHGTILAPDTQKRITHVGLFTKPIPQARPVRCTVADAYGSFLIDDIPPGTYYVLAASLPETANPAYFVLPGEQLLVGMAGPITVRPGELVQGISLFLRATQVTDPPLLLALPVMRA</sequence>
<dbReference type="RefSeq" id="WP_111320588.1">
    <property type="nucleotide sequence ID" value="NZ_BIFX01000001.1"/>
</dbReference>
<evidence type="ECO:0000256" key="3">
    <source>
        <dbReference type="ARBA" id="ARBA00023163"/>
    </source>
</evidence>
<dbReference type="Pfam" id="PF12833">
    <property type="entry name" value="HTH_18"/>
    <property type="match status" value="1"/>
</dbReference>
<dbReference type="GO" id="GO:0043565">
    <property type="term" value="F:sequence-specific DNA binding"/>
    <property type="evidence" value="ECO:0007669"/>
    <property type="project" value="InterPro"/>
</dbReference>
<evidence type="ECO:0000259" key="4">
    <source>
        <dbReference type="PROSITE" id="PS01124"/>
    </source>
</evidence>
<accession>A0A326U9Y0</accession>
<feature type="domain" description="HTH araC/xylS-type" evidence="4">
    <location>
        <begin position="26"/>
        <end position="124"/>
    </location>
</feature>
<dbReference type="OrthoDB" id="9816344at2"/>
<dbReference type="SUPFAM" id="SSF117074">
    <property type="entry name" value="Hypothetical protein PA1324"/>
    <property type="match status" value="1"/>
</dbReference>
<dbReference type="PANTHER" id="PTHR43280">
    <property type="entry name" value="ARAC-FAMILY TRANSCRIPTIONAL REGULATOR"/>
    <property type="match status" value="1"/>
</dbReference>
<comment type="caution">
    <text evidence="5">The sequence shown here is derived from an EMBL/GenBank/DDBJ whole genome shotgun (WGS) entry which is preliminary data.</text>
</comment>
<dbReference type="InterPro" id="IPR018062">
    <property type="entry name" value="HTH_AraC-typ_CS"/>
</dbReference>
<evidence type="ECO:0000313" key="6">
    <source>
        <dbReference type="Proteomes" id="UP000248806"/>
    </source>
</evidence>
<evidence type="ECO:0000256" key="1">
    <source>
        <dbReference type="ARBA" id="ARBA00023015"/>
    </source>
</evidence>
<dbReference type="Proteomes" id="UP000248806">
    <property type="component" value="Unassembled WGS sequence"/>
</dbReference>
<proteinExistence type="predicted"/>
<keyword evidence="1" id="KW-0805">Transcription regulation</keyword>
<dbReference type="SUPFAM" id="SSF46689">
    <property type="entry name" value="Homeodomain-like"/>
    <property type="match status" value="2"/>
</dbReference>
<dbReference type="PANTHER" id="PTHR43280:SF28">
    <property type="entry name" value="HTH-TYPE TRANSCRIPTIONAL ACTIVATOR RHAS"/>
    <property type="match status" value="1"/>
</dbReference>
<organism evidence="5 6">
    <name type="scientific">Thermosporothrix hazakensis</name>
    <dbReference type="NCBI Taxonomy" id="644383"/>
    <lineage>
        <taxon>Bacteria</taxon>
        <taxon>Bacillati</taxon>
        <taxon>Chloroflexota</taxon>
        <taxon>Ktedonobacteria</taxon>
        <taxon>Ktedonobacterales</taxon>
        <taxon>Thermosporotrichaceae</taxon>
        <taxon>Thermosporothrix</taxon>
    </lineage>
</organism>
<keyword evidence="2 5" id="KW-0238">DNA-binding</keyword>
<dbReference type="AlphaFoldDB" id="A0A326U9Y0"/>
<keyword evidence="6" id="KW-1185">Reference proteome</keyword>